<dbReference type="AlphaFoldDB" id="A0ABC8SQA7"/>
<evidence type="ECO:0000313" key="1">
    <source>
        <dbReference type="EMBL" id="CAK9159068.1"/>
    </source>
</evidence>
<gene>
    <name evidence="1" type="ORF">ILEXP_LOCUS27746</name>
</gene>
<protein>
    <submittedName>
        <fullName evidence="1">Uncharacterized protein</fullName>
    </submittedName>
</protein>
<accession>A0ABC8SQA7</accession>
<proteinExistence type="predicted"/>
<dbReference type="EMBL" id="CAUOFW020003292">
    <property type="protein sequence ID" value="CAK9159068.1"/>
    <property type="molecule type" value="Genomic_DNA"/>
</dbReference>
<sequence>MAPPTWLPATFSHHNHPLYVTAQQSHMLPDHNPSSARQYHMLHDNPSPPLPEFTIKLNLSVDFLSENRAVTRSLRGLSMSKTFPIVCDFLISKVGEPTQWSREVIFNMISHVSIPFPPEKIHWEGQQLHQVMSRAMLNDEHDIVEFFLQFLCCIRTDPYNKNRNVLPVNLNMEKHIIVPEREFERCVSKYDEQKSLDDVFEMDSGLLVEALEEATLNDMINELSPFTLEGNSVKLWKSVKAMETQMEPAGMHLGSLKDEFQRFSHYEVVIVCRIGNRVAFSFAKHARFVSSSIL</sequence>
<evidence type="ECO:0000313" key="2">
    <source>
        <dbReference type="Proteomes" id="UP001642360"/>
    </source>
</evidence>
<reference evidence="1 2" key="1">
    <citation type="submission" date="2024-02" db="EMBL/GenBank/DDBJ databases">
        <authorList>
            <person name="Vignale AGUSTIN F."/>
            <person name="Sosa J E."/>
            <person name="Modenutti C."/>
        </authorList>
    </citation>
    <scope>NUCLEOTIDE SEQUENCE [LARGE SCALE GENOMIC DNA]</scope>
</reference>
<organism evidence="1 2">
    <name type="scientific">Ilex paraguariensis</name>
    <name type="common">yerba mate</name>
    <dbReference type="NCBI Taxonomy" id="185542"/>
    <lineage>
        <taxon>Eukaryota</taxon>
        <taxon>Viridiplantae</taxon>
        <taxon>Streptophyta</taxon>
        <taxon>Embryophyta</taxon>
        <taxon>Tracheophyta</taxon>
        <taxon>Spermatophyta</taxon>
        <taxon>Magnoliopsida</taxon>
        <taxon>eudicotyledons</taxon>
        <taxon>Gunneridae</taxon>
        <taxon>Pentapetalae</taxon>
        <taxon>asterids</taxon>
        <taxon>campanulids</taxon>
        <taxon>Aquifoliales</taxon>
        <taxon>Aquifoliaceae</taxon>
        <taxon>Ilex</taxon>
    </lineage>
</organism>
<keyword evidence="2" id="KW-1185">Reference proteome</keyword>
<dbReference type="Proteomes" id="UP001642360">
    <property type="component" value="Unassembled WGS sequence"/>
</dbReference>
<comment type="caution">
    <text evidence="1">The sequence shown here is derived from an EMBL/GenBank/DDBJ whole genome shotgun (WGS) entry which is preliminary data.</text>
</comment>
<name>A0ABC8SQA7_9AQUA</name>